<proteinExistence type="predicted"/>
<dbReference type="CDD" id="cd06257">
    <property type="entry name" value="DnaJ"/>
    <property type="match status" value="1"/>
</dbReference>
<evidence type="ECO:0000259" key="1">
    <source>
        <dbReference type="PROSITE" id="PS50076"/>
    </source>
</evidence>
<gene>
    <name evidence="2" type="ORF">B0H66DRAFT_168340</name>
</gene>
<comment type="caution">
    <text evidence="2">The sequence shown here is derived from an EMBL/GenBank/DDBJ whole genome shotgun (WGS) entry which is preliminary data.</text>
</comment>
<dbReference type="Gene3D" id="1.10.287.110">
    <property type="entry name" value="DnaJ domain"/>
    <property type="match status" value="1"/>
</dbReference>
<dbReference type="EMBL" id="JAUEDM010000002">
    <property type="protein sequence ID" value="KAK3326751.1"/>
    <property type="molecule type" value="Genomic_DNA"/>
</dbReference>
<keyword evidence="3" id="KW-1185">Reference proteome</keyword>
<feature type="domain" description="J" evidence="1">
    <location>
        <begin position="14"/>
        <end position="71"/>
    </location>
</feature>
<reference evidence="2" key="1">
    <citation type="journal article" date="2023" name="Mol. Phylogenet. Evol.">
        <title>Genome-scale phylogeny and comparative genomics of the fungal order Sordariales.</title>
        <authorList>
            <person name="Hensen N."/>
            <person name="Bonometti L."/>
            <person name="Westerberg I."/>
            <person name="Brannstrom I.O."/>
            <person name="Guillou S."/>
            <person name="Cros-Aarteil S."/>
            <person name="Calhoun S."/>
            <person name="Haridas S."/>
            <person name="Kuo A."/>
            <person name="Mondo S."/>
            <person name="Pangilinan J."/>
            <person name="Riley R."/>
            <person name="LaButti K."/>
            <person name="Andreopoulos B."/>
            <person name="Lipzen A."/>
            <person name="Chen C."/>
            <person name="Yan M."/>
            <person name="Daum C."/>
            <person name="Ng V."/>
            <person name="Clum A."/>
            <person name="Steindorff A."/>
            <person name="Ohm R.A."/>
            <person name="Martin F."/>
            <person name="Silar P."/>
            <person name="Natvig D.O."/>
            <person name="Lalanne C."/>
            <person name="Gautier V."/>
            <person name="Ament-Velasquez S.L."/>
            <person name="Kruys A."/>
            <person name="Hutchinson M.I."/>
            <person name="Powell A.J."/>
            <person name="Barry K."/>
            <person name="Miller A.N."/>
            <person name="Grigoriev I.V."/>
            <person name="Debuchy R."/>
            <person name="Gladieux P."/>
            <person name="Hiltunen Thoren M."/>
            <person name="Johannesson H."/>
        </authorList>
    </citation>
    <scope>NUCLEOTIDE SEQUENCE</scope>
    <source>
        <strain evidence="2">CBS 118394</strain>
    </source>
</reference>
<protein>
    <recommendedName>
        <fullName evidence="1">J domain-containing protein</fullName>
    </recommendedName>
</protein>
<organism evidence="2 3">
    <name type="scientific">Apodospora peruviana</name>
    <dbReference type="NCBI Taxonomy" id="516989"/>
    <lineage>
        <taxon>Eukaryota</taxon>
        <taxon>Fungi</taxon>
        <taxon>Dikarya</taxon>
        <taxon>Ascomycota</taxon>
        <taxon>Pezizomycotina</taxon>
        <taxon>Sordariomycetes</taxon>
        <taxon>Sordariomycetidae</taxon>
        <taxon>Sordariales</taxon>
        <taxon>Lasiosphaeriaceae</taxon>
        <taxon>Apodospora</taxon>
    </lineage>
</organism>
<accession>A0AAE0ILW5</accession>
<name>A0AAE0ILW5_9PEZI</name>
<dbReference type="SUPFAM" id="SSF46565">
    <property type="entry name" value="Chaperone J-domain"/>
    <property type="match status" value="1"/>
</dbReference>
<sequence length="237" mass="27470">MSSPFGEAVDGFINYYELLGIDRLANANAIEAAYVKRKSECKAEGKDYQLLAEAYERLSNPACRSVYDMSYILHNAADFKKPSNDLPSLTTAKLRFKLAMTELYKIKEQILEGCMEIIMMRDDDTYGEIIKAMHEFRHHVVRRFVALSYSCDHLEEEIHPGVWDQGIRMEYAADDTDRCVPRRVMDHLQETEGYIHDGWWKHIANTVVHVAQAHSNPGELMKLLQMWRARPDAQQQR</sequence>
<evidence type="ECO:0000313" key="3">
    <source>
        <dbReference type="Proteomes" id="UP001283341"/>
    </source>
</evidence>
<dbReference type="InterPro" id="IPR036869">
    <property type="entry name" value="J_dom_sf"/>
</dbReference>
<dbReference type="InterPro" id="IPR001623">
    <property type="entry name" value="DnaJ_domain"/>
</dbReference>
<reference evidence="2" key="2">
    <citation type="submission" date="2023-06" db="EMBL/GenBank/DDBJ databases">
        <authorList>
            <consortium name="Lawrence Berkeley National Laboratory"/>
            <person name="Haridas S."/>
            <person name="Hensen N."/>
            <person name="Bonometti L."/>
            <person name="Westerberg I."/>
            <person name="Brannstrom I.O."/>
            <person name="Guillou S."/>
            <person name="Cros-Aarteil S."/>
            <person name="Calhoun S."/>
            <person name="Kuo A."/>
            <person name="Mondo S."/>
            <person name="Pangilinan J."/>
            <person name="Riley R."/>
            <person name="Labutti K."/>
            <person name="Andreopoulos B."/>
            <person name="Lipzen A."/>
            <person name="Chen C."/>
            <person name="Yanf M."/>
            <person name="Daum C."/>
            <person name="Ng V."/>
            <person name="Clum A."/>
            <person name="Steindorff A."/>
            <person name="Ohm R."/>
            <person name="Martin F."/>
            <person name="Silar P."/>
            <person name="Natvig D."/>
            <person name="Lalanne C."/>
            <person name="Gautier V."/>
            <person name="Ament-Velasquez S.L."/>
            <person name="Kruys A."/>
            <person name="Hutchinson M.I."/>
            <person name="Powell A.J."/>
            <person name="Barry K."/>
            <person name="Miller A.N."/>
            <person name="Grigoriev I.V."/>
            <person name="Debuchy R."/>
            <person name="Gladieux P."/>
            <person name="Thoren M.H."/>
            <person name="Johannesson H."/>
        </authorList>
    </citation>
    <scope>NUCLEOTIDE SEQUENCE</scope>
    <source>
        <strain evidence="2">CBS 118394</strain>
    </source>
</reference>
<dbReference type="AlphaFoldDB" id="A0AAE0ILW5"/>
<evidence type="ECO:0000313" key="2">
    <source>
        <dbReference type="EMBL" id="KAK3326751.1"/>
    </source>
</evidence>
<dbReference type="PROSITE" id="PS50076">
    <property type="entry name" value="DNAJ_2"/>
    <property type="match status" value="1"/>
</dbReference>
<dbReference type="Proteomes" id="UP001283341">
    <property type="component" value="Unassembled WGS sequence"/>
</dbReference>